<dbReference type="PANTHER" id="PTHR23101:SF63">
    <property type="entry name" value="VACUOLAR PROTEIN SORTING-ASSOCIATED PROTEIN 9A-LIKE ISOFORM X1"/>
    <property type="match status" value="1"/>
</dbReference>
<sequence length="195" mass="22188">MESPTSAASRVDFYGFLDRMRRPEAAGLFRSIKSFLTSISLDEPSTEADGARVQAFFTEMEAAIRGHPLWAEATHQEIDHALEGLKKYIITKLFDRTFAASPKDAAADAEVSDKIGLLQRFVRPHHLDIPKVLNNEASWLYRRQQEGLEDRTLQGTEDKAYRKKKDLEVAFLRHDVNILMLTYASTVLLCMMLIN</sequence>
<evidence type="ECO:0000313" key="2">
    <source>
        <dbReference type="EMBL" id="CDM85288.1"/>
    </source>
</evidence>
<dbReference type="InterPro" id="IPR041545">
    <property type="entry name" value="DUF5601"/>
</dbReference>
<protein>
    <recommendedName>
        <fullName evidence="1">RABX5 catalytic core helical domain-containing protein</fullName>
    </recommendedName>
</protein>
<dbReference type="EMBL" id="HG670306">
    <property type="protein sequence ID" value="CDM85288.1"/>
    <property type="molecule type" value="Genomic_DNA"/>
</dbReference>
<dbReference type="Gene3D" id="1.10.246.120">
    <property type="match status" value="1"/>
</dbReference>
<dbReference type="AlphaFoldDB" id="A0A077S5H0"/>
<dbReference type="PANTHER" id="PTHR23101">
    <property type="entry name" value="RAB GDP/GTP EXCHANGE FACTOR"/>
    <property type="match status" value="1"/>
</dbReference>
<name>A0A077S5H0_WHEAT</name>
<feature type="domain" description="RABX5 catalytic core helical" evidence="1">
    <location>
        <begin position="30"/>
        <end position="94"/>
    </location>
</feature>
<dbReference type="InterPro" id="IPR045046">
    <property type="entry name" value="Vps9-like"/>
</dbReference>
<dbReference type="GO" id="GO:0005085">
    <property type="term" value="F:guanyl-nucleotide exchange factor activity"/>
    <property type="evidence" value="ECO:0007669"/>
    <property type="project" value="InterPro"/>
</dbReference>
<dbReference type="Pfam" id="PF18151">
    <property type="entry name" value="DUF5601"/>
    <property type="match status" value="1"/>
</dbReference>
<dbReference type="HOGENOM" id="CLU_1398615_0_0_1"/>
<organism evidence="2">
    <name type="scientific">Triticum aestivum</name>
    <name type="common">Wheat</name>
    <dbReference type="NCBI Taxonomy" id="4565"/>
    <lineage>
        <taxon>Eukaryota</taxon>
        <taxon>Viridiplantae</taxon>
        <taxon>Streptophyta</taxon>
        <taxon>Embryophyta</taxon>
        <taxon>Tracheophyta</taxon>
        <taxon>Spermatophyta</taxon>
        <taxon>Magnoliopsida</taxon>
        <taxon>Liliopsida</taxon>
        <taxon>Poales</taxon>
        <taxon>Poaceae</taxon>
        <taxon>BOP clade</taxon>
        <taxon>Pooideae</taxon>
        <taxon>Triticodae</taxon>
        <taxon>Triticeae</taxon>
        <taxon>Triticinae</taxon>
        <taxon>Triticum</taxon>
    </lineage>
</organism>
<proteinExistence type="predicted"/>
<dbReference type="InterPro" id="IPR037191">
    <property type="entry name" value="VPS9_dom_sf"/>
</dbReference>
<reference evidence="2" key="1">
    <citation type="journal article" date="2014" name="Science">
        <title>Structural and functional partitioning of bread wheat chromosome 3B.</title>
        <authorList>
            <person name="Choulet F."/>
            <person name="Alberti A."/>
            <person name="Theil S."/>
            <person name="Glover N."/>
            <person name="Barbe V."/>
            <person name="Daron J."/>
            <person name="Pingault L."/>
            <person name="Sourdille P."/>
            <person name="Couloux A."/>
            <person name="Paux E."/>
            <person name="Leroy P."/>
            <person name="Mangenot S."/>
            <person name="Guilhot N."/>
            <person name="Le Gouis J."/>
            <person name="Balfourier F."/>
            <person name="Alaux M."/>
            <person name="Jamilloux V."/>
            <person name="Poulain J."/>
            <person name="Durand C."/>
            <person name="Bellec A."/>
            <person name="Gaspin C."/>
            <person name="Safar J."/>
            <person name="Dolezel J."/>
            <person name="Rogers J."/>
            <person name="Vandepoele K."/>
            <person name="Aury J.M."/>
            <person name="Mayer K."/>
            <person name="Berges H."/>
            <person name="Quesneville H."/>
            <person name="Wincker P."/>
            <person name="Feuillet C."/>
        </authorList>
    </citation>
    <scope>NUCLEOTIDE SEQUENCE</scope>
</reference>
<evidence type="ECO:0000259" key="1">
    <source>
        <dbReference type="Pfam" id="PF18151"/>
    </source>
</evidence>
<accession>A0A077S5H0</accession>
<dbReference type="SUPFAM" id="SSF109993">
    <property type="entry name" value="VPS9 domain"/>
    <property type="match status" value="1"/>
</dbReference>
<gene>
    <name evidence="2" type="ORF">TRAES_3BF098800010CFD_c1</name>
</gene>
<dbReference type="GO" id="GO:0016192">
    <property type="term" value="P:vesicle-mediated transport"/>
    <property type="evidence" value="ECO:0007669"/>
    <property type="project" value="InterPro"/>
</dbReference>